<dbReference type="GO" id="GO:0016592">
    <property type="term" value="C:mediator complex"/>
    <property type="evidence" value="ECO:0007669"/>
    <property type="project" value="InterPro"/>
</dbReference>
<feature type="compositionally biased region" description="Polar residues" evidence="10">
    <location>
        <begin position="282"/>
        <end position="305"/>
    </location>
</feature>
<comment type="function">
    <text evidence="9">Component of the Mediator complex, a coactivator involved in the regulated transcription of nearly all RNA polymerase II-dependent genes. Mediator functions as a bridge to convey information from gene-specific regulatory proteins to the basal RNA polymerase II transcription machinery. Mediator is recruited to promoters by direct interactions with regulatory proteins and serves as a scaffold for the assembly of a functional preinitiation complex with RNA polymerase II and the general transcription factors.</text>
</comment>
<sequence length="360" mass="39710">MSVSAKSYASSLAHTQPSSIETASRQQSSPNTSFSPSQPADANTTNPFPTPADSAYGLSTLADYRAEDNRANETAAESSRPAEVKDQMDVDTPPTDVKLATSESRSGIDSRAEVAPSTGLASDEITLEQIQRDMGEAFLLCRSKLHQSRPNPSEHLLSRYGLGPIVATVARADPKTGEKINKLRKSYEGQIKNFGLSGRNKPDKRDDKPLLAMMDWPEQEWEIQKVASKKIDFTDDFKSKLQKAMKMEPGSVRNQGEWDNIMGHERPLRPTMPSETKPDSFAASTPRTSINGTTSTQQKAQTSEINRPRRAGKKRSYNDESFAGYGEGYLDDEGDMEAYSSDEGGRGPGRKRRKREHQEG</sequence>
<keyword evidence="5 9" id="KW-0010">Activator</keyword>
<dbReference type="Pfam" id="PF08633">
    <property type="entry name" value="Rox3"/>
    <property type="match status" value="1"/>
</dbReference>
<accession>A0A0G2GK76</accession>
<evidence type="ECO:0000256" key="9">
    <source>
        <dbReference type="RuleBase" id="RU364151"/>
    </source>
</evidence>
<keyword evidence="12" id="KW-1185">Reference proteome</keyword>
<feature type="compositionally biased region" description="Polar residues" evidence="10">
    <location>
        <begin position="1"/>
        <end position="47"/>
    </location>
</feature>
<dbReference type="AlphaFoldDB" id="A0A0G2GK76"/>
<evidence type="ECO:0000313" key="12">
    <source>
        <dbReference type="Proteomes" id="UP000053317"/>
    </source>
</evidence>
<keyword evidence="4 9" id="KW-0805">Transcription regulation</keyword>
<evidence type="ECO:0000313" key="11">
    <source>
        <dbReference type="EMBL" id="KKY23888.1"/>
    </source>
</evidence>
<feature type="region of interest" description="Disordered" evidence="10">
    <location>
        <begin position="1"/>
        <end position="123"/>
    </location>
</feature>
<name>A0A0G2GK76_PHACM</name>
<comment type="subunit">
    <text evidence="9">Component of the Mediator complex.</text>
</comment>
<keyword evidence="6 9" id="KW-0804">Transcription</keyword>
<evidence type="ECO:0000256" key="3">
    <source>
        <dbReference type="ARBA" id="ARBA00019615"/>
    </source>
</evidence>
<gene>
    <name evidence="9" type="primary">MED19</name>
    <name evidence="11" type="ORF">UCRPC4_g02701</name>
</gene>
<evidence type="ECO:0000256" key="7">
    <source>
        <dbReference type="ARBA" id="ARBA00023242"/>
    </source>
</evidence>
<dbReference type="InterPro" id="IPR013942">
    <property type="entry name" value="Mediator_Med19_fun"/>
</dbReference>
<evidence type="ECO:0000256" key="1">
    <source>
        <dbReference type="ARBA" id="ARBA00004123"/>
    </source>
</evidence>
<evidence type="ECO:0000256" key="2">
    <source>
        <dbReference type="ARBA" id="ARBA00009259"/>
    </source>
</evidence>
<evidence type="ECO:0000256" key="4">
    <source>
        <dbReference type="ARBA" id="ARBA00023015"/>
    </source>
</evidence>
<dbReference type="EMBL" id="LCWF01000064">
    <property type="protein sequence ID" value="KKY23888.1"/>
    <property type="molecule type" value="Genomic_DNA"/>
</dbReference>
<feature type="compositionally biased region" description="Basic residues" evidence="10">
    <location>
        <begin position="348"/>
        <end position="360"/>
    </location>
</feature>
<evidence type="ECO:0000256" key="10">
    <source>
        <dbReference type="SAM" id="MobiDB-lite"/>
    </source>
</evidence>
<reference evidence="11 12" key="1">
    <citation type="submission" date="2015-05" db="EMBL/GenBank/DDBJ databases">
        <title>Distinctive expansion of gene families associated with plant cell wall degradation and secondary metabolism in the genomes of grapevine trunk pathogens.</title>
        <authorList>
            <person name="Lawrence D.P."/>
            <person name="Travadon R."/>
            <person name="Rolshausen P.E."/>
            <person name="Baumgartner K."/>
        </authorList>
    </citation>
    <scope>NUCLEOTIDE SEQUENCE [LARGE SCALE GENOMIC DNA]</scope>
    <source>
        <strain evidence="11">UCRPC4</strain>
    </source>
</reference>
<evidence type="ECO:0000256" key="6">
    <source>
        <dbReference type="ARBA" id="ARBA00023163"/>
    </source>
</evidence>
<comment type="caution">
    <text evidence="11">The sequence shown here is derived from an EMBL/GenBank/DDBJ whole genome shotgun (WGS) entry which is preliminary data.</text>
</comment>
<dbReference type="OrthoDB" id="2160599at2759"/>
<evidence type="ECO:0000256" key="8">
    <source>
        <dbReference type="ARBA" id="ARBA00032018"/>
    </source>
</evidence>
<organism evidence="11 12">
    <name type="scientific">Phaeomoniella chlamydospora</name>
    <name type="common">Phaeoacremonium chlamydosporum</name>
    <dbReference type="NCBI Taxonomy" id="158046"/>
    <lineage>
        <taxon>Eukaryota</taxon>
        <taxon>Fungi</taxon>
        <taxon>Dikarya</taxon>
        <taxon>Ascomycota</taxon>
        <taxon>Pezizomycotina</taxon>
        <taxon>Eurotiomycetes</taxon>
        <taxon>Chaetothyriomycetidae</taxon>
        <taxon>Phaeomoniellales</taxon>
        <taxon>Phaeomoniellaceae</taxon>
        <taxon>Phaeomoniella</taxon>
    </lineage>
</organism>
<feature type="region of interest" description="Disordered" evidence="10">
    <location>
        <begin position="244"/>
        <end position="360"/>
    </location>
</feature>
<comment type="subcellular location">
    <subcellularLocation>
        <location evidence="1 9">Nucleus</location>
    </subcellularLocation>
</comment>
<proteinExistence type="inferred from homology"/>
<dbReference type="GO" id="GO:0006357">
    <property type="term" value="P:regulation of transcription by RNA polymerase II"/>
    <property type="evidence" value="ECO:0007669"/>
    <property type="project" value="InterPro"/>
</dbReference>
<keyword evidence="7 9" id="KW-0539">Nucleus</keyword>
<evidence type="ECO:0000256" key="5">
    <source>
        <dbReference type="ARBA" id="ARBA00023159"/>
    </source>
</evidence>
<dbReference type="GO" id="GO:0003712">
    <property type="term" value="F:transcription coregulator activity"/>
    <property type="evidence" value="ECO:0007669"/>
    <property type="project" value="InterPro"/>
</dbReference>
<dbReference type="Proteomes" id="UP000053317">
    <property type="component" value="Unassembled WGS sequence"/>
</dbReference>
<reference evidence="11 12" key="2">
    <citation type="submission" date="2015-05" db="EMBL/GenBank/DDBJ databases">
        <authorList>
            <person name="Morales-Cruz A."/>
            <person name="Amrine K.C."/>
            <person name="Cantu D."/>
        </authorList>
    </citation>
    <scope>NUCLEOTIDE SEQUENCE [LARGE SCALE GENOMIC DNA]</scope>
    <source>
        <strain evidence="11">UCRPC4</strain>
    </source>
</reference>
<comment type="similarity">
    <text evidence="2 9">Belongs to the Mediator complex subunit 19 family.</text>
</comment>
<protein>
    <recommendedName>
        <fullName evidence="3 9">Mediator of RNA polymerase II transcription subunit 19</fullName>
    </recommendedName>
    <alternativeName>
        <fullName evidence="8 9">Mediator complex subunit 19</fullName>
    </alternativeName>
</protein>